<dbReference type="Pfam" id="PF13639">
    <property type="entry name" value="zf-RING_2"/>
    <property type="match status" value="1"/>
</dbReference>
<evidence type="ECO:0000313" key="7">
    <source>
        <dbReference type="EMBL" id="KAL2808646.1"/>
    </source>
</evidence>
<evidence type="ECO:0000256" key="1">
    <source>
        <dbReference type="ARBA" id="ARBA00022723"/>
    </source>
</evidence>
<organism evidence="7 8">
    <name type="scientific">Aspergillus granulosus</name>
    <dbReference type="NCBI Taxonomy" id="176169"/>
    <lineage>
        <taxon>Eukaryota</taxon>
        <taxon>Fungi</taxon>
        <taxon>Dikarya</taxon>
        <taxon>Ascomycota</taxon>
        <taxon>Pezizomycotina</taxon>
        <taxon>Eurotiomycetes</taxon>
        <taxon>Eurotiomycetidae</taxon>
        <taxon>Eurotiales</taxon>
        <taxon>Aspergillaceae</taxon>
        <taxon>Aspergillus</taxon>
        <taxon>Aspergillus subgen. Nidulantes</taxon>
    </lineage>
</organism>
<dbReference type="PROSITE" id="PS50089">
    <property type="entry name" value="ZF_RING_2"/>
    <property type="match status" value="1"/>
</dbReference>
<keyword evidence="1" id="KW-0479">Metal-binding</keyword>
<accession>A0ABR4GZR4</accession>
<feature type="region of interest" description="Disordered" evidence="5">
    <location>
        <begin position="1"/>
        <end position="117"/>
    </location>
</feature>
<dbReference type="PANTHER" id="PTHR45969:SF69">
    <property type="entry name" value="FINGER DOMAIN PROTEIN, PUTATIVE (AFU_ORTHOLOGUE AFUA_3G12190)-RELATED"/>
    <property type="match status" value="1"/>
</dbReference>
<evidence type="ECO:0000256" key="5">
    <source>
        <dbReference type="SAM" id="MobiDB-lite"/>
    </source>
</evidence>
<sequence>MDRRGRRPADLDLERGVNQEEGAFTPRRSARLAGTPLQNVHTLPGDRRARVDPGTPQPSGEHPRGQFTTNPATPVPFAPSPRRPPSEVEAESVPPPPSPSSSGSSNVTSIRESNEDEECPICRETITGNIKTCRQCNKDFHAECINRWEAQQRHTCPNCRGQTGYISRRLSQSPDRMSVDTELPEITGSRPVNRGPRRQPASQWPNRPGGGPRQIPVAPQVVRPEDFQNSSSEPTAPVQDIRPGFASSGQRIRAVRGNTRAVVEESDGRLTYLTAVEAGGTEVLQRASVLPSVKQIETGGWKELKARWASITNPRINWVVAGSWDPYKQRLPEIVACLCYEENGQLLEKIGARSNINILFGSAVGDSMLAHGLCPGSIKPQDALERLCGVTHRERVDYWLEHPRVPRG</sequence>
<evidence type="ECO:0000256" key="3">
    <source>
        <dbReference type="ARBA" id="ARBA00022833"/>
    </source>
</evidence>
<dbReference type="Proteomes" id="UP001610334">
    <property type="component" value="Unassembled WGS sequence"/>
</dbReference>
<keyword evidence="2 4" id="KW-0863">Zinc-finger</keyword>
<dbReference type="InterPro" id="IPR013083">
    <property type="entry name" value="Znf_RING/FYVE/PHD"/>
</dbReference>
<feature type="compositionally biased region" description="Low complexity" evidence="5">
    <location>
        <begin position="100"/>
        <end position="109"/>
    </location>
</feature>
<proteinExistence type="predicted"/>
<gene>
    <name evidence="7" type="ORF">BJX63DRAFT_25085</name>
</gene>
<dbReference type="InterPro" id="IPR001841">
    <property type="entry name" value="Znf_RING"/>
</dbReference>
<name>A0ABR4GZR4_9EURO</name>
<evidence type="ECO:0000259" key="6">
    <source>
        <dbReference type="PROSITE" id="PS50089"/>
    </source>
</evidence>
<dbReference type="EMBL" id="JBFXLT010000107">
    <property type="protein sequence ID" value="KAL2808646.1"/>
    <property type="molecule type" value="Genomic_DNA"/>
</dbReference>
<dbReference type="PANTHER" id="PTHR45969">
    <property type="entry name" value="RING ZINC FINGER PROTEIN-RELATED"/>
    <property type="match status" value="1"/>
</dbReference>
<feature type="domain" description="RING-type" evidence="6">
    <location>
        <begin position="119"/>
        <end position="160"/>
    </location>
</feature>
<dbReference type="Gene3D" id="3.30.40.10">
    <property type="entry name" value="Zinc/RING finger domain, C3HC4 (zinc finger)"/>
    <property type="match status" value="1"/>
</dbReference>
<feature type="compositionally biased region" description="Basic and acidic residues" evidence="5">
    <location>
        <begin position="1"/>
        <end position="18"/>
    </location>
</feature>
<comment type="caution">
    <text evidence="7">The sequence shown here is derived from an EMBL/GenBank/DDBJ whole genome shotgun (WGS) entry which is preliminary data.</text>
</comment>
<evidence type="ECO:0000256" key="4">
    <source>
        <dbReference type="PROSITE-ProRule" id="PRU00175"/>
    </source>
</evidence>
<protein>
    <recommendedName>
        <fullName evidence="6">RING-type domain-containing protein</fullName>
    </recommendedName>
</protein>
<keyword evidence="3" id="KW-0862">Zinc</keyword>
<reference evidence="7 8" key="1">
    <citation type="submission" date="2024-07" db="EMBL/GenBank/DDBJ databases">
        <title>Section-level genome sequencing and comparative genomics of Aspergillus sections Usti and Cavernicolus.</title>
        <authorList>
            <consortium name="Lawrence Berkeley National Laboratory"/>
            <person name="Nybo J.L."/>
            <person name="Vesth T.C."/>
            <person name="Theobald S."/>
            <person name="Frisvad J.C."/>
            <person name="Larsen T.O."/>
            <person name="Kjaerboelling I."/>
            <person name="Rothschild-Mancinelli K."/>
            <person name="Lyhne E.K."/>
            <person name="Kogle M.E."/>
            <person name="Barry K."/>
            <person name="Clum A."/>
            <person name="Na H."/>
            <person name="Ledsgaard L."/>
            <person name="Lin J."/>
            <person name="Lipzen A."/>
            <person name="Kuo A."/>
            <person name="Riley R."/>
            <person name="Mondo S."/>
            <person name="Labutti K."/>
            <person name="Haridas S."/>
            <person name="Pangalinan J."/>
            <person name="Salamov A.A."/>
            <person name="Simmons B.A."/>
            <person name="Magnuson J.K."/>
            <person name="Chen J."/>
            <person name="Drula E."/>
            <person name="Henrissat B."/>
            <person name="Wiebenga A."/>
            <person name="Lubbers R.J."/>
            <person name="Gomes A.C."/>
            <person name="Makela M.R."/>
            <person name="Stajich J."/>
            <person name="Grigoriev I.V."/>
            <person name="Mortensen U.H."/>
            <person name="De Vries R.P."/>
            <person name="Baker S.E."/>
            <person name="Andersen M.R."/>
        </authorList>
    </citation>
    <scope>NUCLEOTIDE SEQUENCE [LARGE SCALE GENOMIC DNA]</scope>
    <source>
        <strain evidence="7 8">CBS 588.65</strain>
    </source>
</reference>
<feature type="compositionally biased region" description="Pro residues" evidence="5">
    <location>
        <begin position="73"/>
        <end position="83"/>
    </location>
</feature>
<feature type="region of interest" description="Disordered" evidence="5">
    <location>
        <begin position="169"/>
        <end position="247"/>
    </location>
</feature>
<evidence type="ECO:0000313" key="8">
    <source>
        <dbReference type="Proteomes" id="UP001610334"/>
    </source>
</evidence>
<dbReference type="CDD" id="cd16448">
    <property type="entry name" value="RING-H2"/>
    <property type="match status" value="1"/>
</dbReference>
<keyword evidence="8" id="KW-1185">Reference proteome</keyword>
<evidence type="ECO:0000256" key="2">
    <source>
        <dbReference type="ARBA" id="ARBA00022771"/>
    </source>
</evidence>
<dbReference type="SUPFAM" id="SSF57850">
    <property type="entry name" value="RING/U-box"/>
    <property type="match status" value="1"/>
</dbReference>